<dbReference type="EMBL" id="RHFK02000020">
    <property type="protein sequence ID" value="TWW58369.1"/>
    <property type="molecule type" value="Genomic_DNA"/>
</dbReference>
<keyword evidence="3" id="KW-1185">Reference proteome</keyword>
<dbReference type="Proteomes" id="UP000324091">
    <property type="component" value="Chromosome 7"/>
</dbReference>
<evidence type="ECO:0000256" key="1">
    <source>
        <dbReference type="SAM" id="MobiDB-lite"/>
    </source>
</evidence>
<organism evidence="2 3">
    <name type="scientific">Takifugu flavidus</name>
    <name type="common">sansaifugu</name>
    <dbReference type="NCBI Taxonomy" id="433684"/>
    <lineage>
        <taxon>Eukaryota</taxon>
        <taxon>Metazoa</taxon>
        <taxon>Chordata</taxon>
        <taxon>Craniata</taxon>
        <taxon>Vertebrata</taxon>
        <taxon>Euteleostomi</taxon>
        <taxon>Actinopterygii</taxon>
        <taxon>Neopterygii</taxon>
        <taxon>Teleostei</taxon>
        <taxon>Neoteleostei</taxon>
        <taxon>Acanthomorphata</taxon>
        <taxon>Eupercaria</taxon>
        <taxon>Tetraodontiformes</taxon>
        <taxon>Tetradontoidea</taxon>
        <taxon>Tetraodontidae</taxon>
        <taxon>Takifugu</taxon>
    </lineage>
</organism>
<sequence>MTSADKNKGSEPHQSKDHRSCDQGNNCFMVTYELRLSRAAGPLVSPPCGPPSLDRTEPACSCVPGESPLPLDCVPGESPLPLDCVPGESPLPLDCVPGESPLPLDCVPGESPLPLDCVPGESPLPLDCVHCPSVLQQAPQSLTDRTSFLAAEQELDPNRDSDGGEVSLRSPLSLVKGLVLVLVLGWVRGRGQDMPTKVLTKGFESKFDLVPKRRVRFGSVRFSPGVRAVPVDRVSVGTEALVGGCGAEREQEAEQQQRRGPPAGLHDARSFQRLRNFNPLRQRPQSFWVPLGLLSKQNPTEPTRTAEKKENAGPKSGPGQPLFSVTGSVPKAGGVTRGRSFEPRMVAVQSDVTESPM</sequence>
<feature type="compositionally biased region" description="Basic and acidic residues" evidence="1">
    <location>
        <begin position="247"/>
        <end position="257"/>
    </location>
</feature>
<evidence type="ECO:0000313" key="2">
    <source>
        <dbReference type="EMBL" id="TWW58369.1"/>
    </source>
</evidence>
<feature type="region of interest" description="Disordered" evidence="1">
    <location>
        <begin position="291"/>
        <end position="343"/>
    </location>
</feature>
<comment type="caution">
    <text evidence="2">The sequence shown here is derived from an EMBL/GenBank/DDBJ whole genome shotgun (WGS) entry which is preliminary data.</text>
</comment>
<feature type="region of interest" description="Disordered" evidence="1">
    <location>
        <begin position="245"/>
        <end position="266"/>
    </location>
</feature>
<protein>
    <submittedName>
        <fullName evidence="2">Uncharacterized protein</fullName>
    </submittedName>
</protein>
<feature type="compositionally biased region" description="Basic and acidic residues" evidence="1">
    <location>
        <begin position="1"/>
        <end position="21"/>
    </location>
</feature>
<gene>
    <name evidence="2" type="ORF">D4764_07G0010880</name>
</gene>
<reference evidence="2 3" key="1">
    <citation type="submission" date="2019-04" db="EMBL/GenBank/DDBJ databases">
        <title>Chromosome genome assembly for Takifugu flavidus.</title>
        <authorList>
            <person name="Xiao S."/>
        </authorList>
    </citation>
    <scope>NUCLEOTIDE SEQUENCE [LARGE SCALE GENOMIC DNA]</scope>
    <source>
        <strain evidence="2">HTHZ2018</strain>
        <tissue evidence="2">Muscle</tissue>
    </source>
</reference>
<feature type="region of interest" description="Disordered" evidence="1">
    <location>
        <begin position="1"/>
        <end position="24"/>
    </location>
</feature>
<proteinExistence type="predicted"/>
<dbReference type="AlphaFoldDB" id="A0A5C6MUB1"/>
<name>A0A5C6MUB1_9TELE</name>
<accession>A0A5C6MUB1</accession>
<evidence type="ECO:0000313" key="3">
    <source>
        <dbReference type="Proteomes" id="UP000324091"/>
    </source>
</evidence>